<feature type="region of interest" description="Disordered" evidence="1">
    <location>
        <begin position="59"/>
        <end position="106"/>
    </location>
</feature>
<keyword evidence="3" id="KW-1185">Reference proteome</keyword>
<comment type="caution">
    <text evidence="2">The sequence shown here is derived from an EMBL/GenBank/DDBJ whole genome shotgun (WGS) entry which is preliminary data.</text>
</comment>
<gene>
    <name evidence="2" type="ORF">C2E21_5887</name>
</gene>
<dbReference type="Proteomes" id="UP000239899">
    <property type="component" value="Unassembled WGS sequence"/>
</dbReference>
<feature type="compositionally biased region" description="Polar residues" evidence="1">
    <location>
        <begin position="67"/>
        <end position="79"/>
    </location>
</feature>
<reference evidence="2 3" key="1">
    <citation type="journal article" date="2018" name="Plant J.">
        <title>Genome sequences of Chlorella sorokiniana UTEX 1602 and Micractinium conductrix SAG 241.80: implications to maltose excretion by a green alga.</title>
        <authorList>
            <person name="Arriola M.B."/>
            <person name="Velmurugan N."/>
            <person name="Zhang Y."/>
            <person name="Plunkett M.H."/>
            <person name="Hondzo H."/>
            <person name="Barney B.M."/>
        </authorList>
    </citation>
    <scope>NUCLEOTIDE SEQUENCE [LARGE SCALE GENOMIC DNA]</scope>
    <source>
        <strain evidence="3">UTEX 1602</strain>
    </source>
</reference>
<evidence type="ECO:0000313" key="2">
    <source>
        <dbReference type="EMBL" id="PRW45419.1"/>
    </source>
</evidence>
<organism evidence="2 3">
    <name type="scientific">Chlorella sorokiniana</name>
    <name type="common">Freshwater green alga</name>
    <dbReference type="NCBI Taxonomy" id="3076"/>
    <lineage>
        <taxon>Eukaryota</taxon>
        <taxon>Viridiplantae</taxon>
        <taxon>Chlorophyta</taxon>
        <taxon>core chlorophytes</taxon>
        <taxon>Trebouxiophyceae</taxon>
        <taxon>Chlorellales</taxon>
        <taxon>Chlorellaceae</taxon>
        <taxon>Chlorella clade</taxon>
        <taxon>Chlorella</taxon>
    </lineage>
</organism>
<evidence type="ECO:0000256" key="1">
    <source>
        <dbReference type="SAM" id="MobiDB-lite"/>
    </source>
</evidence>
<dbReference type="OrthoDB" id="515162at2759"/>
<evidence type="ECO:0000313" key="3">
    <source>
        <dbReference type="Proteomes" id="UP000239899"/>
    </source>
</evidence>
<dbReference type="AlphaFoldDB" id="A0A2P6TM65"/>
<accession>A0A2P6TM65</accession>
<feature type="compositionally biased region" description="Low complexity" evidence="1">
    <location>
        <begin position="80"/>
        <end position="95"/>
    </location>
</feature>
<proteinExistence type="predicted"/>
<protein>
    <submittedName>
        <fullName evidence="2">Chitin synthase D</fullName>
    </submittedName>
</protein>
<sequence length="106" mass="10988">MGAGWGRDLTPSAVRAVEAELGEACRPSIDRLKRRVGLLPLRKRPREYYILINGGHLADPAAANGSGPDTANGRSANGGSSTSTSTLSSSSSSDSEAAGMQHPSFF</sequence>
<dbReference type="EMBL" id="LHPG02000011">
    <property type="protein sequence ID" value="PRW45419.1"/>
    <property type="molecule type" value="Genomic_DNA"/>
</dbReference>
<name>A0A2P6TM65_CHLSO</name>